<evidence type="ECO:0000256" key="1">
    <source>
        <dbReference type="ARBA" id="ARBA00004123"/>
    </source>
</evidence>
<proteinExistence type="predicted"/>
<reference evidence="7" key="1">
    <citation type="submission" date="2022-08" db="EMBL/GenBank/DDBJ databases">
        <authorList>
            <person name="Gutierrez-Valencia J."/>
        </authorList>
    </citation>
    <scope>NUCLEOTIDE SEQUENCE</scope>
</reference>
<protein>
    <recommendedName>
        <fullName evidence="2">protein-serine/threonine phosphatase</fullName>
        <ecNumber evidence="2">3.1.3.16</ecNumber>
    </recommendedName>
</protein>
<dbReference type="CDD" id="cd17729">
    <property type="entry name" value="BRCT_CTDP1"/>
    <property type="match status" value="1"/>
</dbReference>
<keyword evidence="3" id="KW-0378">Hydrolase</keyword>
<gene>
    <name evidence="7" type="ORF">LITE_LOCUS42477</name>
</gene>
<dbReference type="GO" id="GO:0008420">
    <property type="term" value="F:RNA polymerase II CTD heptapeptide repeat phosphatase activity"/>
    <property type="evidence" value="ECO:0007669"/>
    <property type="project" value="InterPro"/>
</dbReference>
<dbReference type="GO" id="GO:0005634">
    <property type="term" value="C:nucleus"/>
    <property type="evidence" value="ECO:0007669"/>
    <property type="project" value="UniProtKB-SubCell"/>
</dbReference>
<evidence type="ECO:0000313" key="8">
    <source>
        <dbReference type="Proteomes" id="UP001154282"/>
    </source>
</evidence>
<dbReference type="EC" id="3.1.3.16" evidence="2"/>
<keyword evidence="8" id="KW-1185">Reference proteome</keyword>
<comment type="subcellular location">
    <subcellularLocation>
        <location evidence="1">Nucleus</location>
    </subcellularLocation>
</comment>
<dbReference type="PANTHER" id="PTHR23081">
    <property type="entry name" value="RNA POLYMERASE II CTD PHOSPHATASE"/>
    <property type="match status" value="1"/>
</dbReference>
<comment type="catalytic activity">
    <reaction evidence="5">
        <text>O-phospho-L-seryl-[protein] + H2O = L-seryl-[protein] + phosphate</text>
        <dbReference type="Rhea" id="RHEA:20629"/>
        <dbReference type="Rhea" id="RHEA-COMP:9863"/>
        <dbReference type="Rhea" id="RHEA-COMP:11604"/>
        <dbReference type="ChEBI" id="CHEBI:15377"/>
        <dbReference type="ChEBI" id="CHEBI:29999"/>
        <dbReference type="ChEBI" id="CHEBI:43474"/>
        <dbReference type="ChEBI" id="CHEBI:83421"/>
        <dbReference type="EC" id="3.1.3.16"/>
    </reaction>
</comment>
<dbReference type="AlphaFoldDB" id="A0AAV0QA05"/>
<dbReference type="Proteomes" id="UP001154282">
    <property type="component" value="Unassembled WGS sequence"/>
</dbReference>
<dbReference type="Gene3D" id="3.40.50.10190">
    <property type="entry name" value="BRCT domain"/>
    <property type="match status" value="1"/>
</dbReference>
<comment type="catalytic activity">
    <reaction evidence="6">
        <text>O-phospho-L-threonyl-[protein] + H2O = L-threonyl-[protein] + phosphate</text>
        <dbReference type="Rhea" id="RHEA:47004"/>
        <dbReference type="Rhea" id="RHEA-COMP:11060"/>
        <dbReference type="Rhea" id="RHEA-COMP:11605"/>
        <dbReference type="ChEBI" id="CHEBI:15377"/>
        <dbReference type="ChEBI" id="CHEBI:30013"/>
        <dbReference type="ChEBI" id="CHEBI:43474"/>
        <dbReference type="ChEBI" id="CHEBI:61977"/>
        <dbReference type="EC" id="3.1.3.16"/>
    </reaction>
</comment>
<keyword evidence="4" id="KW-0539">Nucleus</keyword>
<evidence type="ECO:0000256" key="6">
    <source>
        <dbReference type="ARBA" id="ARBA00048336"/>
    </source>
</evidence>
<evidence type="ECO:0000256" key="5">
    <source>
        <dbReference type="ARBA" id="ARBA00047761"/>
    </source>
</evidence>
<comment type="caution">
    <text evidence="7">The sequence shown here is derived from an EMBL/GenBank/DDBJ whole genome shotgun (WGS) entry which is preliminary data.</text>
</comment>
<dbReference type="PANTHER" id="PTHR23081:SF36">
    <property type="entry name" value="RNA POLYMERASE II SUBUNIT A C-TERMINAL DOMAIN PHOSPHATASE"/>
    <property type="match status" value="1"/>
</dbReference>
<dbReference type="InterPro" id="IPR036420">
    <property type="entry name" value="BRCT_dom_sf"/>
</dbReference>
<sequence>MAKLLDPRNEYFHAKVISRNDGAQRHQKSLDMLKSDESEPEGALAAVLSVLRRVHHLFFNVRSSQELAGQTGRRDVRQVLNTVRKDVLKGCRIVFSRVFPSKFPAESHPLWKMAVNLGATCATEPGTKKSRWALENDKFLVLPRWIDGANYLWQRLPEENFLVKSNEPKAEAKVKDSVV</sequence>
<evidence type="ECO:0000256" key="2">
    <source>
        <dbReference type="ARBA" id="ARBA00013081"/>
    </source>
</evidence>
<dbReference type="EMBL" id="CAMGYJ010000009">
    <property type="protein sequence ID" value="CAI0542414.1"/>
    <property type="molecule type" value="Genomic_DNA"/>
</dbReference>
<evidence type="ECO:0000256" key="3">
    <source>
        <dbReference type="ARBA" id="ARBA00022801"/>
    </source>
</evidence>
<dbReference type="SUPFAM" id="SSF52113">
    <property type="entry name" value="BRCT domain"/>
    <property type="match status" value="1"/>
</dbReference>
<name>A0AAV0QA05_9ROSI</name>
<organism evidence="7 8">
    <name type="scientific">Linum tenue</name>
    <dbReference type="NCBI Taxonomy" id="586396"/>
    <lineage>
        <taxon>Eukaryota</taxon>
        <taxon>Viridiplantae</taxon>
        <taxon>Streptophyta</taxon>
        <taxon>Embryophyta</taxon>
        <taxon>Tracheophyta</taxon>
        <taxon>Spermatophyta</taxon>
        <taxon>Magnoliopsida</taxon>
        <taxon>eudicotyledons</taxon>
        <taxon>Gunneridae</taxon>
        <taxon>Pentapetalae</taxon>
        <taxon>rosids</taxon>
        <taxon>fabids</taxon>
        <taxon>Malpighiales</taxon>
        <taxon>Linaceae</taxon>
        <taxon>Linum</taxon>
    </lineage>
</organism>
<evidence type="ECO:0000313" key="7">
    <source>
        <dbReference type="EMBL" id="CAI0542414.1"/>
    </source>
</evidence>
<accession>A0AAV0QA05</accession>
<dbReference type="InterPro" id="IPR039189">
    <property type="entry name" value="Fcp1"/>
</dbReference>
<evidence type="ECO:0000256" key="4">
    <source>
        <dbReference type="ARBA" id="ARBA00023242"/>
    </source>
</evidence>